<sequence>LAAELANPDVELKIETDSKYVIQILTTKKNQMEDNGYIGVSNGTLIKSTIASLRSRKGKTLFKWVKGQERNKKATEMAGKALDRNKASPIHLSVPPTLLATGAKLSTMTQAHQEKAPKPMTAMKQRTNRNILNIKDTTQQQFDYIPTEEKIWKSIRHKDIERKTRYFLWMAIHDAYMTGTHWLRPNFKPELQERAYCSHCDEFEDLNHILTKCDTPGQKTVWDMAQKLWERKE</sequence>
<dbReference type="Proteomes" id="UP000297245">
    <property type="component" value="Unassembled WGS sequence"/>
</dbReference>
<evidence type="ECO:0000313" key="3">
    <source>
        <dbReference type="Proteomes" id="UP000297245"/>
    </source>
</evidence>
<dbReference type="Pfam" id="PF13966">
    <property type="entry name" value="zf-RVT"/>
    <property type="match status" value="1"/>
</dbReference>
<dbReference type="EMBL" id="ML179093">
    <property type="protein sequence ID" value="THV01196.1"/>
    <property type="molecule type" value="Genomic_DNA"/>
</dbReference>
<dbReference type="Gene3D" id="3.30.420.10">
    <property type="entry name" value="Ribonuclease H-like superfamily/Ribonuclease H"/>
    <property type="match status" value="1"/>
</dbReference>
<protein>
    <recommendedName>
        <fullName evidence="1">Reverse transcriptase zinc-binding domain-containing protein</fullName>
    </recommendedName>
</protein>
<feature type="domain" description="Reverse transcriptase zinc-binding" evidence="1">
    <location>
        <begin position="148"/>
        <end position="215"/>
    </location>
</feature>
<organism evidence="2 3">
    <name type="scientific">Dendrothele bispora (strain CBS 962.96)</name>
    <dbReference type="NCBI Taxonomy" id="1314807"/>
    <lineage>
        <taxon>Eukaryota</taxon>
        <taxon>Fungi</taxon>
        <taxon>Dikarya</taxon>
        <taxon>Basidiomycota</taxon>
        <taxon>Agaricomycotina</taxon>
        <taxon>Agaricomycetes</taxon>
        <taxon>Agaricomycetidae</taxon>
        <taxon>Agaricales</taxon>
        <taxon>Agaricales incertae sedis</taxon>
        <taxon>Dendrothele</taxon>
    </lineage>
</organism>
<evidence type="ECO:0000313" key="2">
    <source>
        <dbReference type="EMBL" id="THV01196.1"/>
    </source>
</evidence>
<dbReference type="OrthoDB" id="2976650at2759"/>
<feature type="non-terminal residue" evidence="2">
    <location>
        <position position="233"/>
    </location>
</feature>
<proteinExistence type="predicted"/>
<dbReference type="InterPro" id="IPR036397">
    <property type="entry name" value="RNaseH_sf"/>
</dbReference>
<dbReference type="InterPro" id="IPR012337">
    <property type="entry name" value="RNaseH-like_sf"/>
</dbReference>
<dbReference type="SUPFAM" id="SSF53098">
    <property type="entry name" value="Ribonuclease H-like"/>
    <property type="match status" value="1"/>
</dbReference>
<accession>A0A4V4HH29</accession>
<name>A0A4V4HH29_DENBC</name>
<feature type="non-terminal residue" evidence="2">
    <location>
        <position position="1"/>
    </location>
</feature>
<dbReference type="GO" id="GO:0003676">
    <property type="term" value="F:nucleic acid binding"/>
    <property type="evidence" value="ECO:0007669"/>
    <property type="project" value="InterPro"/>
</dbReference>
<keyword evidence="3" id="KW-1185">Reference proteome</keyword>
<dbReference type="InterPro" id="IPR026960">
    <property type="entry name" value="RVT-Znf"/>
</dbReference>
<gene>
    <name evidence="2" type="ORF">K435DRAFT_581011</name>
</gene>
<evidence type="ECO:0000259" key="1">
    <source>
        <dbReference type="Pfam" id="PF13966"/>
    </source>
</evidence>
<dbReference type="AlphaFoldDB" id="A0A4V4HH29"/>
<reference evidence="2 3" key="1">
    <citation type="journal article" date="2019" name="Nat. Ecol. Evol.">
        <title>Megaphylogeny resolves global patterns of mushroom evolution.</title>
        <authorList>
            <person name="Varga T."/>
            <person name="Krizsan K."/>
            <person name="Foldi C."/>
            <person name="Dima B."/>
            <person name="Sanchez-Garcia M."/>
            <person name="Sanchez-Ramirez S."/>
            <person name="Szollosi G.J."/>
            <person name="Szarkandi J.G."/>
            <person name="Papp V."/>
            <person name="Albert L."/>
            <person name="Andreopoulos W."/>
            <person name="Angelini C."/>
            <person name="Antonin V."/>
            <person name="Barry K.W."/>
            <person name="Bougher N.L."/>
            <person name="Buchanan P."/>
            <person name="Buyck B."/>
            <person name="Bense V."/>
            <person name="Catcheside P."/>
            <person name="Chovatia M."/>
            <person name="Cooper J."/>
            <person name="Damon W."/>
            <person name="Desjardin D."/>
            <person name="Finy P."/>
            <person name="Geml J."/>
            <person name="Haridas S."/>
            <person name="Hughes K."/>
            <person name="Justo A."/>
            <person name="Karasinski D."/>
            <person name="Kautmanova I."/>
            <person name="Kiss B."/>
            <person name="Kocsube S."/>
            <person name="Kotiranta H."/>
            <person name="LaButti K.M."/>
            <person name="Lechner B.E."/>
            <person name="Liimatainen K."/>
            <person name="Lipzen A."/>
            <person name="Lukacs Z."/>
            <person name="Mihaltcheva S."/>
            <person name="Morgado L.N."/>
            <person name="Niskanen T."/>
            <person name="Noordeloos M.E."/>
            <person name="Ohm R.A."/>
            <person name="Ortiz-Santana B."/>
            <person name="Ovrebo C."/>
            <person name="Racz N."/>
            <person name="Riley R."/>
            <person name="Savchenko A."/>
            <person name="Shiryaev A."/>
            <person name="Soop K."/>
            <person name="Spirin V."/>
            <person name="Szebenyi C."/>
            <person name="Tomsovsky M."/>
            <person name="Tulloss R.E."/>
            <person name="Uehling J."/>
            <person name="Grigoriev I.V."/>
            <person name="Vagvolgyi C."/>
            <person name="Papp T."/>
            <person name="Martin F.M."/>
            <person name="Miettinen O."/>
            <person name="Hibbett D.S."/>
            <person name="Nagy L.G."/>
        </authorList>
    </citation>
    <scope>NUCLEOTIDE SEQUENCE [LARGE SCALE GENOMIC DNA]</scope>
    <source>
        <strain evidence="2 3">CBS 962.96</strain>
    </source>
</reference>